<accession>A0A7S0B1A6</accession>
<organism evidence="1">
    <name type="scientific">Pyrodinium bahamense</name>
    <dbReference type="NCBI Taxonomy" id="73915"/>
    <lineage>
        <taxon>Eukaryota</taxon>
        <taxon>Sar</taxon>
        <taxon>Alveolata</taxon>
        <taxon>Dinophyceae</taxon>
        <taxon>Gonyaulacales</taxon>
        <taxon>Pyrocystaceae</taxon>
        <taxon>Pyrodinium</taxon>
    </lineage>
</organism>
<evidence type="ECO:0008006" key="2">
    <source>
        <dbReference type="Google" id="ProtNLM"/>
    </source>
</evidence>
<dbReference type="Gene3D" id="1.25.10.10">
    <property type="entry name" value="Leucine-rich Repeat Variant"/>
    <property type="match status" value="1"/>
</dbReference>
<dbReference type="EMBL" id="HBEG01040559">
    <property type="protein sequence ID" value="CAD8380371.1"/>
    <property type="molecule type" value="Transcribed_RNA"/>
</dbReference>
<gene>
    <name evidence="1" type="ORF">PBAH0796_LOCUS24772</name>
</gene>
<dbReference type="AlphaFoldDB" id="A0A7S0B1A6"/>
<dbReference type="InterPro" id="IPR016024">
    <property type="entry name" value="ARM-type_fold"/>
</dbReference>
<dbReference type="InterPro" id="IPR011989">
    <property type="entry name" value="ARM-like"/>
</dbReference>
<evidence type="ECO:0000313" key="1">
    <source>
        <dbReference type="EMBL" id="CAD8380371.1"/>
    </source>
</evidence>
<sequence>MAGAEALSARLACDDAVVWRTAAGALERMGEVGARALAARLADGLDSASWGRAAGALRRMGAMGAGAELLQLTDREDHIRRSRAGALGLKGPLAAPHAATLANRLEHRDALERKRAMEAITELGEVGAAALAGRLGSSHGFVRRRALEGLLQMEAAGLPHGEAVRGRLKDPNPWVRWKASEAAFRTGCLTERTHSRGLPHFNWPHRDHELGRST</sequence>
<proteinExistence type="predicted"/>
<reference evidence="1" key="1">
    <citation type="submission" date="2021-01" db="EMBL/GenBank/DDBJ databases">
        <authorList>
            <person name="Corre E."/>
            <person name="Pelletier E."/>
            <person name="Niang G."/>
            <person name="Scheremetjew M."/>
            <person name="Finn R."/>
            <person name="Kale V."/>
            <person name="Holt S."/>
            <person name="Cochrane G."/>
            <person name="Meng A."/>
            <person name="Brown T."/>
            <person name="Cohen L."/>
        </authorList>
    </citation>
    <scope>NUCLEOTIDE SEQUENCE</scope>
    <source>
        <strain evidence="1">Pbaha01</strain>
    </source>
</reference>
<protein>
    <recommendedName>
        <fullName evidence="2">HEAT repeat domain-containing protein</fullName>
    </recommendedName>
</protein>
<dbReference type="SUPFAM" id="SSF48371">
    <property type="entry name" value="ARM repeat"/>
    <property type="match status" value="1"/>
</dbReference>
<name>A0A7S0B1A6_9DINO</name>